<dbReference type="Proteomes" id="UP000466514">
    <property type="component" value="Chromosome"/>
</dbReference>
<dbReference type="AlphaFoldDB" id="A0A7I7MGY4"/>
<name>A0A7I7MGY4_9MYCO</name>
<sequence length="55" mass="5755">MRTWKVRAAGPVAAESLGLLTTDVTATILRRAAMAPAPASPQRIAEFGACWAFPG</sequence>
<organism evidence="1 2">
    <name type="scientific">Mycolicibacterium psychrotolerans</name>
    <dbReference type="NCBI Taxonomy" id="216929"/>
    <lineage>
        <taxon>Bacteria</taxon>
        <taxon>Bacillati</taxon>
        <taxon>Actinomycetota</taxon>
        <taxon>Actinomycetes</taxon>
        <taxon>Mycobacteriales</taxon>
        <taxon>Mycobacteriaceae</taxon>
        <taxon>Mycolicibacterium</taxon>
    </lineage>
</organism>
<accession>A0A7I7MGY4</accession>
<dbReference type="KEGG" id="mpsc:MPSYJ_42540"/>
<proteinExistence type="predicted"/>
<keyword evidence="2" id="KW-1185">Reference proteome</keyword>
<reference evidence="1 2" key="1">
    <citation type="journal article" date="2019" name="Emerg. Microbes Infect.">
        <title>Comprehensive subspecies identification of 175 nontuberculous mycobacteria species based on 7547 genomic profiles.</title>
        <authorList>
            <person name="Matsumoto Y."/>
            <person name="Kinjo T."/>
            <person name="Motooka D."/>
            <person name="Nabeya D."/>
            <person name="Jung N."/>
            <person name="Uechi K."/>
            <person name="Horii T."/>
            <person name="Iida T."/>
            <person name="Fujita J."/>
            <person name="Nakamura S."/>
        </authorList>
    </citation>
    <scope>NUCLEOTIDE SEQUENCE [LARGE SCALE GENOMIC DNA]</scope>
    <source>
        <strain evidence="1 2">JCM 13323</strain>
    </source>
</reference>
<dbReference type="EMBL" id="AP022574">
    <property type="protein sequence ID" value="BBX70793.1"/>
    <property type="molecule type" value="Genomic_DNA"/>
</dbReference>
<evidence type="ECO:0000313" key="1">
    <source>
        <dbReference type="EMBL" id="BBX70793.1"/>
    </source>
</evidence>
<protein>
    <submittedName>
        <fullName evidence="1">Uncharacterized protein</fullName>
    </submittedName>
</protein>
<gene>
    <name evidence="1" type="ORF">MPSYJ_42540</name>
</gene>
<evidence type="ECO:0000313" key="2">
    <source>
        <dbReference type="Proteomes" id="UP000466514"/>
    </source>
</evidence>